<evidence type="ECO:0000313" key="2">
    <source>
        <dbReference type="Proteomes" id="UP001140234"/>
    </source>
</evidence>
<protein>
    <submittedName>
        <fullName evidence="1">Uncharacterized protein</fullName>
    </submittedName>
</protein>
<accession>A0ACC1JKS0</accession>
<feature type="non-terminal residue" evidence="1">
    <location>
        <position position="1"/>
    </location>
</feature>
<dbReference type="EMBL" id="JANBUJ010003406">
    <property type="protein sequence ID" value="KAJ2760788.1"/>
    <property type="molecule type" value="Genomic_DNA"/>
</dbReference>
<sequence length="376" mass="38585">KRRSSIASHGAASVTVAPKPAPAAASLAPCLSGPDDGDKDDDDDVGHLWMRDGLAESPGADKAARTKSRPQAAARARPTASGATGAKPAANGSTAAKPATNGAGGARAVLNGSAVAKPAVSGAGPGDGPQGKRRRVLAGDGRRAAAAAVTAGSVHDRRISFGGSLLNPFVVGGSEFDSELQRQLDHRKTAATTHGPLNNTHKLVAKSTAAARLQRALAEPPTPGDRTDADFVPHSDSGSDADTAAPARAKKPSRRVRLPGALGVRGLVEQRLAAGTAAAAAPATDVEPPKSRRTSAADEEPLCTNNFNEITIASALQMINSAEVKKIMKLQGIGKRRAEQIQESVRADGPLRHVSELQSRLQFKNKLIMGILSTFA</sequence>
<dbReference type="Proteomes" id="UP001140234">
    <property type="component" value="Unassembled WGS sequence"/>
</dbReference>
<keyword evidence="2" id="KW-1185">Reference proteome</keyword>
<proteinExistence type="predicted"/>
<name>A0ACC1JKS0_9FUNG</name>
<comment type="caution">
    <text evidence="1">The sequence shown here is derived from an EMBL/GenBank/DDBJ whole genome shotgun (WGS) entry which is preliminary data.</text>
</comment>
<gene>
    <name evidence="1" type="ORF">IWQ57_006214</name>
</gene>
<reference evidence="1" key="1">
    <citation type="submission" date="2022-07" db="EMBL/GenBank/DDBJ databases">
        <title>Phylogenomic reconstructions and comparative analyses of Kickxellomycotina fungi.</title>
        <authorList>
            <person name="Reynolds N.K."/>
            <person name="Stajich J.E."/>
            <person name="Barry K."/>
            <person name="Grigoriev I.V."/>
            <person name="Crous P."/>
            <person name="Smith M.E."/>
        </authorList>
    </citation>
    <scope>NUCLEOTIDE SEQUENCE</scope>
    <source>
        <strain evidence="1">CBS 109366</strain>
    </source>
</reference>
<evidence type="ECO:0000313" key="1">
    <source>
        <dbReference type="EMBL" id="KAJ2760788.1"/>
    </source>
</evidence>
<organism evidence="1 2">
    <name type="scientific">Coemansia nantahalensis</name>
    <dbReference type="NCBI Taxonomy" id="2789366"/>
    <lineage>
        <taxon>Eukaryota</taxon>
        <taxon>Fungi</taxon>
        <taxon>Fungi incertae sedis</taxon>
        <taxon>Zoopagomycota</taxon>
        <taxon>Kickxellomycotina</taxon>
        <taxon>Kickxellomycetes</taxon>
        <taxon>Kickxellales</taxon>
        <taxon>Kickxellaceae</taxon>
        <taxon>Coemansia</taxon>
    </lineage>
</organism>